<organism evidence="4">
    <name type="scientific">mine drainage metagenome</name>
    <dbReference type="NCBI Taxonomy" id="410659"/>
    <lineage>
        <taxon>unclassified sequences</taxon>
        <taxon>metagenomes</taxon>
        <taxon>ecological metagenomes</taxon>
    </lineage>
</organism>
<evidence type="ECO:0000259" key="3">
    <source>
        <dbReference type="Pfam" id="PF06029"/>
    </source>
</evidence>
<proteinExistence type="predicted"/>
<protein>
    <submittedName>
        <fullName evidence="4">Protein containing AlkA</fullName>
        <ecNumber evidence="4">3.2.2.21</ecNumber>
    </submittedName>
</protein>
<dbReference type="GO" id="GO:0006285">
    <property type="term" value="P:base-excision repair, AP site formation"/>
    <property type="evidence" value="ECO:0007669"/>
    <property type="project" value="TreeGrafter"/>
</dbReference>
<dbReference type="Gene3D" id="1.10.340.30">
    <property type="entry name" value="Hypothetical protein, domain 2"/>
    <property type="match status" value="1"/>
</dbReference>
<dbReference type="GO" id="GO:0032993">
    <property type="term" value="C:protein-DNA complex"/>
    <property type="evidence" value="ECO:0007669"/>
    <property type="project" value="TreeGrafter"/>
</dbReference>
<reference evidence="4" key="1">
    <citation type="submission" date="2013-08" db="EMBL/GenBank/DDBJ databases">
        <authorList>
            <person name="Mendez C."/>
            <person name="Richter M."/>
            <person name="Ferrer M."/>
            <person name="Sanchez J."/>
        </authorList>
    </citation>
    <scope>NUCLEOTIDE SEQUENCE</scope>
</reference>
<comment type="caution">
    <text evidence="4">The sequence shown here is derived from an EMBL/GenBank/DDBJ whole genome shotgun (WGS) entry which is preliminary data.</text>
</comment>
<dbReference type="AlphaFoldDB" id="T1A5T2"/>
<evidence type="ECO:0000313" key="4">
    <source>
        <dbReference type="EMBL" id="EQD37210.1"/>
    </source>
</evidence>
<dbReference type="SUPFAM" id="SSF48150">
    <property type="entry name" value="DNA-glycosylase"/>
    <property type="match status" value="1"/>
</dbReference>
<dbReference type="GO" id="GO:0043916">
    <property type="term" value="F:DNA-7-methylguanine glycosylase activity"/>
    <property type="evidence" value="ECO:0007669"/>
    <property type="project" value="TreeGrafter"/>
</dbReference>
<gene>
    <name evidence="4" type="ORF">B1A_17749</name>
</gene>
<sequence>MVTRVRRMFDLDADPHAIAAVLARDRTLRPLLRRHPGLRLPGAWDGFELAVRAVLGQQISVAAARTLAQRLLHAHGPRV</sequence>
<dbReference type="Gene3D" id="3.30.310.20">
    <property type="entry name" value="DNA-3-methyladenine glycosylase AlkA, N-terminal domain"/>
    <property type="match status" value="1"/>
</dbReference>
<dbReference type="GO" id="GO:0005737">
    <property type="term" value="C:cytoplasm"/>
    <property type="evidence" value="ECO:0007669"/>
    <property type="project" value="TreeGrafter"/>
</dbReference>
<keyword evidence="1" id="KW-0227">DNA damage</keyword>
<dbReference type="InterPro" id="IPR037046">
    <property type="entry name" value="AlkA_N_sf"/>
</dbReference>
<name>T1A5T2_9ZZZZ</name>
<evidence type="ECO:0000256" key="2">
    <source>
        <dbReference type="ARBA" id="ARBA00023204"/>
    </source>
</evidence>
<reference evidence="4" key="2">
    <citation type="journal article" date="2014" name="ISME J.">
        <title>Microbial stratification in low pH oxic and suboxic macroscopic growths along an acid mine drainage.</title>
        <authorList>
            <person name="Mendez-Garcia C."/>
            <person name="Mesa V."/>
            <person name="Sprenger R.R."/>
            <person name="Richter M."/>
            <person name="Diez M.S."/>
            <person name="Solano J."/>
            <person name="Bargiela R."/>
            <person name="Golyshina O.V."/>
            <person name="Manteca A."/>
            <person name="Ramos J.L."/>
            <person name="Gallego J.R."/>
            <person name="Llorente I."/>
            <person name="Martins Dos Santos V.A."/>
            <person name="Jensen O.N."/>
            <person name="Pelaez A.I."/>
            <person name="Sanchez J."/>
            <person name="Ferrer M."/>
        </authorList>
    </citation>
    <scope>NUCLEOTIDE SEQUENCE</scope>
</reference>
<accession>T1A5T2</accession>
<feature type="non-terminal residue" evidence="4">
    <location>
        <position position="79"/>
    </location>
</feature>
<dbReference type="PANTHER" id="PTHR43003:SF13">
    <property type="entry name" value="DNA-3-METHYLADENINE GLYCOSYLASE 2"/>
    <property type="match status" value="1"/>
</dbReference>
<keyword evidence="4" id="KW-0378">Hydrolase</keyword>
<dbReference type="InterPro" id="IPR051912">
    <property type="entry name" value="Alkylbase_DNA_Glycosylase/TA"/>
</dbReference>
<dbReference type="EC" id="3.2.2.21" evidence="4"/>
<dbReference type="Pfam" id="PF06029">
    <property type="entry name" value="AlkA_N"/>
    <property type="match status" value="1"/>
</dbReference>
<dbReference type="GO" id="GO:0032131">
    <property type="term" value="F:alkylated DNA binding"/>
    <property type="evidence" value="ECO:0007669"/>
    <property type="project" value="TreeGrafter"/>
</dbReference>
<dbReference type="SUPFAM" id="SSF55945">
    <property type="entry name" value="TATA-box binding protein-like"/>
    <property type="match status" value="1"/>
</dbReference>
<dbReference type="EMBL" id="AUZX01013064">
    <property type="protein sequence ID" value="EQD37210.1"/>
    <property type="molecule type" value="Genomic_DNA"/>
</dbReference>
<dbReference type="InterPro" id="IPR010316">
    <property type="entry name" value="AlkA_N"/>
</dbReference>
<dbReference type="InterPro" id="IPR011257">
    <property type="entry name" value="DNA_glycosylase"/>
</dbReference>
<dbReference type="GO" id="GO:0006307">
    <property type="term" value="P:DNA alkylation repair"/>
    <property type="evidence" value="ECO:0007669"/>
    <property type="project" value="TreeGrafter"/>
</dbReference>
<keyword evidence="2" id="KW-0234">DNA repair</keyword>
<keyword evidence="4" id="KW-0326">Glycosidase</keyword>
<feature type="domain" description="DNA-3-methyladenine glycosylase AlkA N-terminal" evidence="3">
    <location>
        <begin position="2"/>
        <end position="45"/>
    </location>
</feature>
<dbReference type="PANTHER" id="PTHR43003">
    <property type="entry name" value="DNA-3-METHYLADENINE GLYCOSYLASE"/>
    <property type="match status" value="1"/>
</dbReference>
<dbReference type="GO" id="GO:0008725">
    <property type="term" value="F:DNA-3-methyladenine glycosylase activity"/>
    <property type="evidence" value="ECO:0007669"/>
    <property type="project" value="TreeGrafter"/>
</dbReference>
<evidence type="ECO:0000256" key="1">
    <source>
        <dbReference type="ARBA" id="ARBA00022763"/>
    </source>
</evidence>